<gene>
    <name evidence="2" type="ORF">EYF80_033697</name>
</gene>
<dbReference type="AlphaFoldDB" id="A0A4Z2GRG4"/>
<sequence length="129" mass="14163">MNDISDKSLSDLKADSRYDLPANVALNYEGIVDTSNDDVIGRVTAQHLFGPWDSRDISNPVGSLKIFSVLTGEAFGFSWNEARREDPGRLGSDSPNKEEDKQKLVSAAPLFILNVSAVEAESRYNTITL</sequence>
<evidence type="ECO:0000313" key="2">
    <source>
        <dbReference type="EMBL" id="TNN56066.1"/>
    </source>
</evidence>
<comment type="caution">
    <text evidence="2">The sequence shown here is derived from an EMBL/GenBank/DDBJ whole genome shotgun (WGS) entry which is preliminary data.</text>
</comment>
<feature type="region of interest" description="Disordered" evidence="1">
    <location>
        <begin position="83"/>
        <end position="102"/>
    </location>
</feature>
<dbReference type="Proteomes" id="UP000314294">
    <property type="component" value="Unassembled WGS sequence"/>
</dbReference>
<accession>A0A4Z2GRG4</accession>
<keyword evidence="3" id="KW-1185">Reference proteome</keyword>
<evidence type="ECO:0000256" key="1">
    <source>
        <dbReference type="SAM" id="MobiDB-lite"/>
    </source>
</evidence>
<proteinExistence type="predicted"/>
<reference evidence="2 3" key="1">
    <citation type="submission" date="2019-03" db="EMBL/GenBank/DDBJ databases">
        <title>First draft genome of Liparis tanakae, snailfish: a comprehensive survey of snailfish specific genes.</title>
        <authorList>
            <person name="Kim W."/>
            <person name="Song I."/>
            <person name="Jeong J.-H."/>
            <person name="Kim D."/>
            <person name="Kim S."/>
            <person name="Ryu S."/>
            <person name="Song J.Y."/>
            <person name="Lee S.K."/>
        </authorList>
    </citation>
    <scope>NUCLEOTIDE SEQUENCE [LARGE SCALE GENOMIC DNA]</scope>
    <source>
        <tissue evidence="2">Muscle</tissue>
    </source>
</reference>
<protein>
    <submittedName>
        <fullName evidence="2">Uncharacterized protein</fullName>
    </submittedName>
</protein>
<dbReference type="EMBL" id="SRLO01000437">
    <property type="protein sequence ID" value="TNN56066.1"/>
    <property type="molecule type" value="Genomic_DNA"/>
</dbReference>
<organism evidence="2 3">
    <name type="scientific">Liparis tanakae</name>
    <name type="common">Tanaka's snailfish</name>
    <dbReference type="NCBI Taxonomy" id="230148"/>
    <lineage>
        <taxon>Eukaryota</taxon>
        <taxon>Metazoa</taxon>
        <taxon>Chordata</taxon>
        <taxon>Craniata</taxon>
        <taxon>Vertebrata</taxon>
        <taxon>Euteleostomi</taxon>
        <taxon>Actinopterygii</taxon>
        <taxon>Neopterygii</taxon>
        <taxon>Teleostei</taxon>
        <taxon>Neoteleostei</taxon>
        <taxon>Acanthomorphata</taxon>
        <taxon>Eupercaria</taxon>
        <taxon>Perciformes</taxon>
        <taxon>Cottioidei</taxon>
        <taxon>Cottales</taxon>
        <taxon>Liparidae</taxon>
        <taxon>Liparis</taxon>
    </lineage>
</organism>
<name>A0A4Z2GRG4_9TELE</name>
<evidence type="ECO:0000313" key="3">
    <source>
        <dbReference type="Proteomes" id="UP000314294"/>
    </source>
</evidence>